<organism evidence="3 4">
    <name type="scientific">Streptomyces yaizuensis</name>
    <dbReference type="NCBI Taxonomy" id="2989713"/>
    <lineage>
        <taxon>Bacteria</taxon>
        <taxon>Bacillati</taxon>
        <taxon>Actinomycetota</taxon>
        <taxon>Actinomycetes</taxon>
        <taxon>Kitasatosporales</taxon>
        <taxon>Streptomycetaceae</taxon>
        <taxon>Streptomyces</taxon>
    </lineage>
</organism>
<dbReference type="Proteomes" id="UP001291653">
    <property type="component" value="Unassembled WGS sequence"/>
</dbReference>
<comment type="caution">
    <text evidence="3">The sequence shown here is derived from an EMBL/GenBank/DDBJ whole genome shotgun (WGS) entry which is preliminary data.</text>
</comment>
<evidence type="ECO:0000313" key="4">
    <source>
        <dbReference type="Proteomes" id="UP001291653"/>
    </source>
</evidence>
<evidence type="ECO:0000256" key="2">
    <source>
        <dbReference type="SAM" id="Phobius"/>
    </source>
</evidence>
<sequence>MASEANADGTGKGTGDGAESGAGGRNGSEPRDGGSDELIRLRERVTALEARPRHHRVRSFFSALLIVIGCVLAPLGAVASWAADEVGDTDRYVATVAPLASDPDVQDAAANRITNAVMDHIDLQSLLEGVAPTDRPLVTKALGRLGGSLESALRSFVHDKAREVVASDRFKTVWTDANRRAHDAVDKALTGSGGGAVQLTNDTVEIDLAPLVDQLKTRLVDSGLTAAGRIPEVHTHFTVLRSDEIGKAKTWFRLLQLAGSWLPVLAFVLVAAGVLLAVRRRRALVAAALGAAFALAVLGAALIAFRAVYLDRLPAGVSQPAAASVYDALTRFLRDAVRMVITLGVVVALAAWLTGPGRYAVLVRRLWHTGIGAARATADHAGLRTGPVGPWLRGHRRWVVWVLLAAAVLAYLLWSHPTAWVVVGIALVLLAALAIVEFLAADPAAPAAPQAAPDAGPDAGPGRPPRPSGPSNPPRPPGPPGPSHPGDSPERVYPDGGGTPSG</sequence>
<dbReference type="RefSeq" id="WP_323447883.1">
    <property type="nucleotide sequence ID" value="NZ_BSBI01000006.1"/>
</dbReference>
<name>A0ABQ5NZP6_9ACTN</name>
<feature type="transmembrane region" description="Helical" evidence="2">
    <location>
        <begin position="398"/>
        <end position="414"/>
    </location>
</feature>
<feature type="compositionally biased region" description="Pro residues" evidence="1">
    <location>
        <begin position="462"/>
        <end position="483"/>
    </location>
</feature>
<feature type="transmembrane region" description="Helical" evidence="2">
    <location>
        <begin position="260"/>
        <end position="278"/>
    </location>
</feature>
<proteinExistence type="predicted"/>
<feature type="transmembrane region" description="Helical" evidence="2">
    <location>
        <begin position="336"/>
        <end position="355"/>
    </location>
</feature>
<keyword evidence="2" id="KW-1133">Transmembrane helix</keyword>
<reference evidence="3 4" key="1">
    <citation type="submission" date="2022-10" db="EMBL/GenBank/DDBJ databases">
        <title>Draft genome sequence of Streptomyces sp. YSPA8.</title>
        <authorList>
            <person name="Moriuchi R."/>
            <person name="Dohra H."/>
            <person name="Yamamura H."/>
            <person name="Kodani S."/>
        </authorList>
    </citation>
    <scope>NUCLEOTIDE SEQUENCE [LARGE SCALE GENOMIC DNA]</scope>
    <source>
        <strain evidence="3 4">YSPA8</strain>
    </source>
</reference>
<feature type="transmembrane region" description="Helical" evidence="2">
    <location>
        <begin position="420"/>
        <end position="440"/>
    </location>
</feature>
<accession>A0ABQ5NZP6</accession>
<feature type="region of interest" description="Disordered" evidence="1">
    <location>
        <begin position="447"/>
        <end position="502"/>
    </location>
</feature>
<feature type="compositionally biased region" description="Low complexity" evidence="1">
    <location>
        <begin position="447"/>
        <end position="461"/>
    </location>
</feature>
<feature type="transmembrane region" description="Helical" evidence="2">
    <location>
        <begin position="285"/>
        <end position="309"/>
    </location>
</feature>
<protein>
    <submittedName>
        <fullName evidence="3">Membrane protein</fullName>
    </submittedName>
</protein>
<keyword evidence="4" id="KW-1185">Reference proteome</keyword>
<feature type="transmembrane region" description="Helical" evidence="2">
    <location>
        <begin position="60"/>
        <end position="83"/>
    </location>
</feature>
<feature type="compositionally biased region" description="Gly residues" evidence="1">
    <location>
        <begin position="10"/>
        <end position="26"/>
    </location>
</feature>
<feature type="compositionally biased region" description="Basic and acidic residues" evidence="1">
    <location>
        <begin position="28"/>
        <end position="37"/>
    </location>
</feature>
<dbReference type="EMBL" id="BSBI01000006">
    <property type="protein sequence ID" value="GLF95831.1"/>
    <property type="molecule type" value="Genomic_DNA"/>
</dbReference>
<keyword evidence="2" id="KW-0472">Membrane</keyword>
<keyword evidence="2" id="KW-0812">Transmembrane</keyword>
<gene>
    <name evidence="3" type="ORF">SYYSPA8_16060</name>
</gene>
<feature type="region of interest" description="Disordered" evidence="1">
    <location>
        <begin position="1"/>
        <end position="37"/>
    </location>
</feature>
<evidence type="ECO:0000256" key="1">
    <source>
        <dbReference type="SAM" id="MobiDB-lite"/>
    </source>
</evidence>
<evidence type="ECO:0000313" key="3">
    <source>
        <dbReference type="EMBL" id="GLF95831.1"/>
    </source>
</evidence>